<dbReference type="InterPro" id="IPR004147">
    <property type="entry name" value="ABC1_dom"/>
</dbReference>
<comment type="similarity">
    <text evidence="1">Belongs to the protein kinase superfamily. ADCK protein kinase family.</text>
</comment>
<reference evidence="3" key="2">
    <citation type="submission" date="2025-09" db="UniProtKB">
        <authorList>
            <consortium name="Ensembl"/>
        </authorList>
    </citation>
    <scope>IDENTIFICATION</scope>
</reference>
<reference evidence="3" key="1">
    <citation type="submission" date="2025-08" db="UniProtKB">
        <authorList>
            <consortium name="Ensembl"/>
        </authorList>
    </citation>
    <scope>IDENTIFICATION</scope>
</reference>
<dbReference type="Pfam" id="PF03109">
    <property type="entry name" value="ABC1"/>
    <property type="match status" value="1"/>
</dbReference>
<proteinExistence type="inferred from homology"/>
<dbReference type="PANTHER" id="PTHR43173">
    <property type="entry name" value="ABC1 FAMILY PROTEIN"/>
    <property type="match status" value="1"/>
</dbReference>
<gene>
    <name evidence="3" type="primary">ADCK5</name>
</gene>
<dbReference type="PANTHER" id="PTHR43173:SF28">
    <property type="entry name" value="AARF DOMAIN CONTAINING KINASE 5"/>
    <property type="match status" value="1"/>
</dbReference>
<dbReference type="Ensembl" id="ENSLCNT00005025962.1">
    <property type="protein sequence ID" value="ENSLCNP00005023247.1"/>
    <property type="gene ID" value="ENSLCNG00005015071.1"/>
</dbReference>
<evidence type="ECO:0000313" key="4">
    <source>
        <dbReference type="Proteomes" id="UP000472241"/>
    </source>
</evidence>
<accession>A0A667IHP2</accession>
<dbReference type="Proteomes" id="UP000472241">
    <property type="component" value="Unplaced"/>
</dbReference>
<organism evidence="3 4">
    <name type="scientific">Lynx canadensis</name>
    <name type="common">Canada lynx</name>
    <name type="synonym">Felis canadensis</name>
    <dbReference type="NCBI Taxonomy" id="61383"/>
    <lineage>
        <taxon>Eukaryota</taxon>
        <taxon>Metazoa</taxon>
        <taxon>Chordata</taxon>
        <taxon>Craniata</taxon>
        <taxon>Vertebrata</taxon>
        <taxon>Euteleostomi</taxon>
        <taxon>Mammalia</taxon>
        <taxon>Eutheria</taxon>
        <taxon>Laurasiatheria</taxon>
        <taxon>Carnivora</taxon>
        <taxon>Feliformia</taxon>
        <taxon>Felidae</taxon>
        <taxon>Felinae</taxon>
        <taxon>Lynx</taxon>
    </lineage>
</organism>
<dbReference type="CDD" id="cd13969">
    <property type="entry name" value="ADCK1-like"/>
    <property type="match status" value="1"/>
</dbReference>
<sequence length="635" mass="71522">MQAGPRAQGPAMLTCFDGIFGHRKDTGALRSRPGMQGQQEAGGRVLAASDPLPLAHPAGPALPRPLCPAAERAGALPVPCTFFRRSLGVLPARWSLRRRPLWRKALSATVMGVPLLLGIRYFTAEPQEKRRMRLLVDGVGRFSRSLRVGLQISLDYWWCANVVLRGVEENSPGYLEVMSACHQRAADALVAGAISNGGLYVKLGQGLCSFNHLLPPEYIRTLRVLEDRALTRGFREVDELFLEDFQALPHKLFQEFDYEPIAAASLAQVHRAKLHDGTAVAVKVQYIDLRDRFDGDIHTLELLLQLIEFMHPSFGFSWVLQDLKGTLAQELDFENEGRNAERCAQELQHFRYIVVPRVYWDTSSKRVLTAEFCEGCKVNDVEAIKTMGLAVKDIAEKLIQTFAEQIFYTGFIHSDPHPGNVLVRKGPDGKAQLVLLDHGLYQFLDEKDRAALCQLWRAIILRDDAAMKTHAAALGVQDYILFSEMLMQRPVRLGQLWRSHLLSREEAAYMQAMAREHFADIVRVLKALPRSMLLVLRNINTVRAITTTLGAPVDRYFLMAKSAVRGWSRLAGVAYQSVYGASLLRHIKVIWETFKFEVALRVETLSMRLTALLVRLLFQLGLLPETQELSRYLET</sequence>
<feature type="domain" description="ABC1 atypical kinase-like" evidence="2">
    <location>
        <begin position="225"/>
        <end position="469"/>
    </location>
</feature>
<dbReference type="InterPro" id="IPR045307">
    <property type="entry name" value="ADCK1_dom"/>
</dbReference>
<evidence type="ECO:0000256" key="1">
    <source>
        <dbReference type="ARBA" id="ARBA00009670"/>
    </source>
</evidence>
<keyword evidence="4" id="KW-1185">Reference proteome</keyword>
<protein>
    <submittedName>
        <fullName evidence="3">AarF domain containing kinase 5</fullName>
    </submittedName>
</protein>
<name>A0A667IHP2_LYNCA</name>
<dbReference type="InterPro" id="IPR051130">
    <property type="entry name" value="Mito_struct-func_regulator"/>
</dbReference>
<dbReference type="SUPFAM" id="SSF56112">
    <property type="entry name" value="Protein kinase-like (PK-like)"/>
    <property type="match status" value="1"/>
</dbReference>
<dbReference type="AlphaFoldDB" id="A0A667IHP2"/>
<dbReference type="InterPro" id="IPR011009">
    <property type="entry name" value="Kinase-like_dom_sf"/>
</dbReference>
<evidence type="ECO:0000313" key="3">
    <source>
        <dbReference type="Ensembl" id="ENSLCNP00005023247.1"/>
    </source>
</evidence>
<evidence type="ECO:0000259" key="2">
    <source>
        <dbReference type="Pfam" id="PF03109"/>
    </source>
</evidence>